<dbReference type="Gene3D" id="1.25.40.10">
    <property type="entry name" value="Tetratricopeptide repeat domain"/>
    <property type="match status" value="1"/>
</dbReference>
<dbReference type="InterPro" id="IPR006665">
    <property type="entry name" value="OmpA-like"/>
</dbReference>
<sequence>MNYKYLLLVFFVLTTVFTQAQNNELSQANTLYKAFLFKEAIPLYEVALEKDPYLGDAMVNLAKCYYYTNNTLKAETWYARILRYDGYKQYAFDYGEVLKMNGKYVEAKTWFTKSTRDNHTRGMHYAKSCDFAQKATPLSLIYKVKRLPKLNSKSADFAPTLYNDAVIFSSSKSVAIEKQGQITWTNDAFNQHYLAEKNTEGNITTGSALRSFIGNDINDAPMSYLPAVDMVAITSNNFMDGIRHISGSGLMMDIYLYNSRSKKEWDHNSEQFFPFNANVDTKTPFSTGHPCLKDNGATLYFCSNRAGGYGGYDIYVSRKTSAGWSVPENLGHPINTRGNEMSPFVDEQGRLYFSSDWHLGYGGMDVFTANRYAYGWGNVENMGNEVNSPSDDMYFVFDAGKRTGYVTSNRIGGKGNEDIYQVIQEQVLPNRQTLALNMGDKFVLDDRYFRSGDGTIQNTSSKQLFDILQRLIDNPTVVIQINGYTDAAGPASNNLTLSKERANSLRRFFTSRGIDYKRIRSTGYGESFLVNRCSDDVPCSSEERAENRRIELFAIGKISTSGVVNISYDAAPAPNAAKIVEDAVALAVANKKAVSRSSSSSSSRSSSRSSSKPKRKAHYAIGDGIEVASVFYEHSKSKIDERKSPGLKQLLEVLEEHKHVVIEIGAHTDATGTAKYNQELSEKRAKEVKRYLEKKGIASSRLVAKGYGESKLLNKCKDGVNCSDSEHAKNRRTEFKVIGQKGFSVGNVIKVDKINYELNKAKLDMKDSRGLTEIIQLLKKNKISVEIRSHTDSRGSAKYNQELSEKRAKAVYNYLVKNGVSKYRLKYKGYGESKLLNKCKDGVKCSDEDHAKNRRTDFKVIGLR</sequence>
<feature type="domain" description="OmpA-like" evidence="7">
    <location>
        <begin position="619"/>
        <end position="741"/>
    </location>
</feature>
<evidence type="ECO:0000313" key="8">
    <source>
        <dbReference type="EMBL" id="CAA6798998.1"/>
    </source>
</evidence>
<dbReference type="GO" id="GO:0009279">
    <property type="term" value="C:cell outer membrane"/>
    <property type="evidence" value="ECO:0007669"/>
    <property type="project" value="UniProtKB-SubCell"/>
</dbReference>
<evidence type="ECO:0000256" key="4">
    <source>
        <dbReference type="PROSITE-ProRule" id="PRU00473"/>
    </source>
</evidence>
<dbReference type="InterPro" id="IPR036737">
    <property type="entry name" value="OmpA-like_sf"/>
</dbReference>
<dbReference type="PANTHER" id="PTHR30329">
    <property type="entry name" value="STATOR ELEMENT OF FLAGELLAR MOTOR COMPLEX"/>
    <property type="match status" value="1"/>
</dbReference>
<name>A0A6S6RVA0_9BACT</name>
<evidence type="ECO:0000256" key="6">
    <source>
        <dbReference type="SAM" id="SignalP"/>
    </source>
</evidence>
<keyword evidence="8" id="KW-0449">Lipoprotein</keyword>
<feature type="domain" description="OmpA-like" evidence="7">
    <location>
        <begin position="745"/>
        <end position="864"/>
    </location>
</feature>
<accession>A0A6S6RVA0</accession>
<dbReference type="InterPro" id="IPR050330">
    <property type="entry name" value="Bact_OuterMem_StrucFunc"/>
</dbReference>
<dbReference type="SUPFAM" id="SSF103088">
    <property type="entry name" value="OmpA-like"/>
    <property type="match status" value="3"/>
</dbReference>
<feature type="domain" description="OmpA-like" evidence="7">
    <location>
        <begin position="438"/>
        <end position="558"/>
    </location>
</feature>
<feature type="compositionally biased region" description="Low complexity" evidence="5">
    <location>
        <begin position="595"/>
        <end position="610"/>
    </location>
</feature>
<dbReference type="InterPro" id="IPR006664">
    <property type="entry name" value="OMP_bac"/>
</dbReference>
<dbReference type="InterPro" id="IPR011990">
    <property type="entry name" value="TPR-like_helical_dom_sf"/>
</dbReference>
<dbReference type="PRINTS" id="PR01021">
    <property type="entry name" value="OMPADOMAIN"/>
</dbReference>
<evidence type="ECO:0000259" key="7">
    <source>
        <dbReference type="PROSITE" id="PS51123"/>
    </source>
</evidence>
<dbReference type="Pfam" id="PF14559">
    <property type="entry name" value="TPR_19"/>
    <property type="match status" value="1"/>
</dbReference>
<evidence type="ECO:0000256" key="5">
    <source>
        <dbReference type="SAM" id="MobiDB-lite"/>
    </source>
</evidence>
<dbReference type="SUPFAM" id="SSF48452">
    <property type="entry name" value="TPR-like"/>
    <property type="match status" value="1"/>
</dbReference>
<evidence type="ECO:0000256" key="1">
    <source>
        <dbReference type="ARBA" id="ARBA00004442"/>
    </source>
</evidence>
<keyword evidence="2 4" id="KW-0472">Membrane</keyword>
<feature type="chain" id="PRO_5028294982" evidence="6">
    <location>
        <begin position="21"/>
        <end position="864"/>
    </location>
</feature>
<evidence type="ECO:0000256" key="3">
    <source>
        <dbReference type="ARBA" id="ARBA00023237"/>
    </source>
</evidence>
<proteinExistence type="predicted"/>
<evidence type="ECO:0000256" key="2">
    <source>
        <dbReference type="ARBA" id="ARBA00023136"/>
    </source>
</evidence>
<reference evidence="8" key="1">
    <citation type="submission" date="2020-01" db="EMBL/GenBank/DDBJ databases">
        <authorList>
            <person name="Meier V. D."/>
            <person name="Meier V D."/>
        </authorList>
    </citation>
    <scope>NUCLEOTIDE SEQUENCE</scope>
    <source>
        <strain evidence="8">HLG_WM_MAG_10</strain>
    </source>
</reference>
<feature type="region of interest" description="Disordered" evidence="5">
    <location>
        <begin position="595"/>
        <end position="618"/>
    </location>
</feature>
<comment type="subcellular location">
    <subcellularLocation>
        <location evidence="1">Cell outer membrane</location>
    </subcellularLocation>
</comment>
<protein>
    <submittedName>
        <fullName evidence="8">Outer membrane lipoprotein omp16</fullName>
    </submittedName>
</protein>
<feature type="signal peptide" evidence="6">
    <location>
        <begin position="1"/>
        <end position="20"/>
    </location>
</feature>
<dbReference type="SUPFAM" id="SSF82171">
    <property type="entry name" value="DPP6 N-terminal domain-like"/>
    <property type="match status" value="1"/>
</dbReference>
<dbReference type="PROSITE" id="PS51123">
    <property type="entry name" value="OMPA_2"/>
    <property type="match status" value="3"/>
</dbReference>
<organism evidence="8">
    <name type="scientific">uncultured Aureispira sp</name>
    <dbReference type="NCBI Taxonomy" id="1331704"/>
    <lineage>
        <taxon>Bacteria</taxon>
        <taxon>Pseudomonadati</taxon>
        <taxon>Bacteroidota</taxon>
        <taxon>Saprospiria</taxon>
        <taxon>Saprospirales</taxon>
        <taxon>Saprospiraceae</taxon>
        <taxon>Aureispira</taxon>
        <taxon>environmental samples</taxon>
    </lineage>
</organism>
<dbReference type="Gene3D" id="3.30.1330.60">
    <property type="entry name" value="OmpA-like domain"/>
    <property type="match status" value="3"/>
</dbReference>
<dbReference type="InterPro" id="IPR011659">
    <property type="entry name" value="WD40"/>
</dbReference>
<dbReference type="PANTHER" id="PTHR30329:SF21">
    <property type="entry name" value="LIPOPROTEIN YIAD-RELATED"/>
    <property type="match status" value="1"/>
</dbReference>
<gene>
    <name evidence="8" type="ORF">HELGO_WM28482</name>
</gene>
<dbReference type="Pfam" id="PF00691">
    <property type="entry name" value="OmpA"/>
    <property type="match status" value="3"/>
</dbReference>
<dbReference type="CDD" id="cd07185">
    <property type="entry name" value="OmpA_C-like"/>
    <property type="match status" value="3"/>
</dbReference>
<dbReference type="EMBL" id="CACVAQ010000015">
    <property type="protein sequence ID" value="CAA6798998.1"/>
    <property type="molecule type" value="Genomic_DNA"/>
</dbReference>
<keyword evidence="3" id="KW-0998">Cell outer membrane</keyword>
<keyword evidence="6" id="KW-0732">Signal</keyword>
<dbReference type="AlphaFoldDB" id="A0A6S6RVA0"/>
<dbReference type="Pfam" id="PF07676">
    <property type="entry name" value="PD40"/>
    <property type="match status" value="2"/>
</dbReference>